<evidence type="ECO:0000256" key="3">
    <source>
        <dbReference type="ARBA" id="ARBA00023134"/>
    </source>
</evidence>
<dbReference type="Gene3D" id="3.40.50.300">
    <property type="entry name" value="P-loop containing nucleotide triphosphate hydrolases"/>
    <property type="match status" value="2"/>
</dbReference>
<feature type="region of interest" description="Disordered" evidence="4">
    <location>
        <begin position="259"/>
        <end position="313"/>
    </location>
</feature>
<proteinExistence type="inferred from homology"/>
<gene>
    <name evidence="6" type="ORF">ROHU_010801</name>
</gene>
<comment type="similarity">
    <text evidence="1">Belongs to the TRAFAC class TrmE-Era-EngA-EngB-Septin-like GTPase superfamily. AIG1/Toc34/Toc159-like paraseptin GTPase family. IAN subfamily.</text>
</comment>
<feature type="domain" description="AIG1-type G" evidence="5">
    <location>
        <begin position="8"/>
        <end position="159"/>
    </location>
</feature>
<feature type="compositionally biased region" description="Basic and acidic residues" evidence="4">
    <location>
        <begin position="468"/>
        <end position="484"/>
    </location>
</feature>
<evidence type="ECO:0000256" key="1">
    <source>
        <dbReference type="ARBA" id="ARBA00008535"/>
    </source>
</evidence>
<sequence length="484" mass="59788">MLQQTDRRSDAKLHGRLINLVELPALIRLSEEEVMRKTLHCVSLCHPGVHVFLLIIPDSPLNNEDKAEIEEIQRIFSSRINKHIMILIMQNSEHQTELNEETQSVIENFGVRHNFFGPKTQVSTLMENIEKMLEENRGELFSTETFLEAQMKKRMKFEEMKKKIHSLQMRLLPKGLFDTELTNKEILREISSCISMILPGPHVFLLLIPLGRFTQEEAKQMEREKQEQQMNILIDRVKESEEEIKKLEEEKERMKIMMEEERQNQDKERKRREEELKKEIKEQEKEQREMRDEMRREREEMRKEKESVKKEREKLKTEYDTEIDRLMNRIENHETERKRREEEFIEREEQYKTLMKEKEELDEERERREQKLRELEERYQTLMKEKKESEEKMHQQMKREREEWEKQKLEEKTRREEEDEKKEKEQRDLDEFNQRLKQERERMEREKEDVQSKHEEEENKMKILMKQIHRDREDLVKKHEEEKD</sequence>
<evidence type="ECO:0000256" key="2">
    <source>
        <dbReference type="ARBA" id="ARBA00022741"/>
    </source>
</evidence>
<accession>A0A498M0G8</accession>
<dbReference type="EMBL" id="QBIY01013169">
    <property type="protein sequence ID" value="RXN10867.1"/>
    <property type="molecule type" value="Genomic_DNA"/>
</dbReference>
<evidence type="ECO:0000313" key="6">
    <source>
        <dbReference type="EMBL" id="RXN10867.1"/>
    </source>
</evidence>
<keyword evidence="3" id="KW-0342">GTP-binding</keyword>
<keyword evidence="2" id="KW-0547">Nucleotide-binding</keyword>
<feature type="domain" description="AIG1-type G" evidence="5">
    <location>
        <begin position="175"/>
        <end position="222"/>
    </location>
</feature>
<evidence type="ECO:0000313" key="7">
    <source>
        <dbReference type="Proteomes" id="UP000290572"/>
    </source>
</evidence>
<comment type="caution">
    <text evidence="6">The sequence shown here is derived from an EMBL/GenBank/DDBJ whole genome shotgun (WGS) entry which is preliminary data.</text>
</comment>
<feature type="compositionally biased region" description="Basic and acidic residues" evidence="4">
    <location>
        <begin position="382"/>
        <end position="461"/>
    </location>
</feature>
<evidence type="ECO:0000256" key="4">
    <source>
        <dbReference type="SAM" id="MobiDB-lite"/>
    </source>
</evidence>
<dbReference type="GO" id="GO:0005525">
    <property type="term" value="F:GTP binding"/>
    <property type="evidence" value="ECO:0007669"/>
    <property type="project" value="UniProtKB-KW"/>
</dbReference>
<dbReference type="Pfam" id="PF04548">
    <property type="entry name" value="AIG1"/>
    <property type="match status" value="2"/>
</dbReference>
<dbReference type="InterPro" id="IPR027417">
    <property type="entry name" value="P-loop_NTPase"/>
</dbReference>
<keyword evidence="7" id="KW-1185">Reference proteome</keyword>
<reference evidence="6 7" key="1">
    <citation type="submission" date="2018-03" db="EMBL/GenBank/DDBJ databases">
        <title>Draft genome sequence of Rohu Carp (Labeo rohita).</title>
        <authorList>
            <person name="Das P."/>
            <person name="Kushwaha B."/>
            <person name="Joshi C.G."/>
            <person name="Kumar D."/>
            <person name="Nagpure N.S."/>
            <person name="Sahoo L."/>
            <person name="Das S.P."/>
            <person name="Bit A."/>
            <person name="Patnaik S."/>
            <person name="Meher P.K."/>
            <person name="Jayasankar P."/>
            <person name="Koringa P.G."/>
            <person name="Patel N.V."/>
            <person name="Hinsu A.T."/>
            <person name="Kumar R."/>
            <person name="Pandey M."/>
            <person name="Agarwal S."/>
            <person name="Srivastava S."/>
            <person name="Singh M."/>
            <person name="Iquebal M.A."/>
            <person name="Jaiswal S."/>
            <person name="Angadi U.B."/>
            <person name="Kumar N."/>
            <person name="Raza M."/>
            <person name="Shah T.M."/>
            <person name="Rai A."/>
            <person name="Jena J.K."/>
        </authorList>
    </citation>
    <scope>NUCLEOTIDE SEQUENCE [LARGE SCALE GENOMIC DNA]</scope>
    <source>
        <strain evidence="6">DASCIFA01</strain>
        <tissue evidence="6">Testis</tissue>
    </source>
</reference>
<dbReference type="InterPro" id="IPR045058">
    <property type="entry name" value="GIMA/IAN/Toc"/>
</dbReference>
<dbReference type="InterPro" id="IPR006703">
    <property type="entry name" value="G_AIG1"/>
</dbReference>
<dbReference type="Proteomes" id="UP000290572">
    <property type="component" value="Unassembled WGS sequence"/>
</dbReference>
<evidence type="ECO:0000259" key="5">
    <source>
        <dbReference type="Pfam" id="PF04548"/>
    </source>
</evidence>
<name>A0A498M0G8_LABRO</name>
<dbReference type="AlphaFoldDB" id="A0A498M0G8"/>
<feature type="region of interest" description="Disordered" evidence="4">
    <location>
        <begin position="382"/>
        <end position="484"/>
    </location>
</feature>
<organism evidence="6 7">
    <name type="scientific">Labeo rohita</name>
    <name type="common">Indian major carp</name>
    <name type="synonym">Cyprinus rohita</name>
    <dbReference type="NCBI Taxonomy" id="84645"/>
    <lineage>
        <taxon>Eukaryota</taxon>
        <taxon>Metazoa</taxon>
        <taxon>Chordata</taxon>
        <taxon>Craniata</taxon>
        <taxon>Vertebrata</taxon>
        <taxon>Euteleostomi</taxon>
        <taxon>Actinopterygii</taxon>
        <taxon>Neopterygii</taxon>
        <taxon>Teleostei</taxon>
        <taxon>Ostariophysi</taxon>
        <taxon>Cypriniformes</taxon>
        <taxon>Cyprinidae</taxon>
        <taxon>Labeoninae</taxon>
        <taxon>Labeonini</taxon>
        <taxon>Labeo</taxon>
    </lineage>
</organism>
<protein>
    <submittedName>
        <fullName evidence="6">GTPase IMAP family member 8-like protein</fullName>
    </submittedName>
</protein>
<dbReference type="PANTHER" id="PTHR10903">
    <property type="entry name" value="GTPASE, IMAP FAMILY MEMBER-RELATED"/>
    <property type="match status" value="1"/>
</dbReference>
<dbReference type="STRING" id="84645.A0A498M0G8"/>
<dbReference type="PANTHER" id="PTHR10903:SF170">
    <property type="entry name" value="GTPASE IMAP FAMILY MEMBER 7"/>
    <property type="match status" value="1"/>
</dbReference>